<evidence type="ECO:0000256" key="1">
    <source>
        <dbReference type="ARBA" id="ARBA00023015"/>
    </source>
</evidence>
<keyword evidence="9" id="KW-1185">Reference proteome</keyword>
<gene>
    <name evidence="8" type="primary">qseB</name>
    <name evidence="8" type="ORF">BN2476_250031</name>
</gene>
<dbReference type="Pfam" id="PF00072">
    <property type="entry name" value="Response_reg"/>
    <property type="match status" value="1"/>
</dbReference>
<dbReference type="InterPro" id="IPR001867">
    <property type="entry name" value="OmpR/PhoB-type_DNA-bd"/>
</dbReference>
<feature type="domain" description="OmpR/PhoB-type" evidence="7">
    <location>
        <begin position="124"/>
        <end position="213"/>
    </location>
</feature>
<protein>
    <submittedName>
        <fullName evidence="8">Transcriptional regulatory protein QseB</fullName>
    </submittedName>
</protein>
<dbReference type="SMART" id="SM00862">
    <property type="entry name" value="Trans_reg_C"/>
    <property type="match status" value="1"/>
</dbReference>
<keyword evidence="2 5" id="KW-0238">DNA-binding</keyword>
<dbReference type="GO" id="GO:0032993">
    <property type="term" value="C:protein-DNA complex"/>
    <property type="evidence" value="ECO:0007669"/>
    <property type="project" value="TreeGrafter"/>
</dbReference>
<evidence type="ECO:0000313" key="8">
    <source>
        <dbReference type="EMBL" id="SIT40703.1"/>
    </source>
</evidence>
<reference evidence="8" key="1">
    <citation type="submission" date="2016-12" db="EMBL/GenBank/DDBJ databases">
        <authorList>
            <person name="Moulin L."/>
        </authorList>
    </citation>
    <scope>NUCLEOTIDE SEQUENCE [LARGE SCALE GENOMIC DNA]</scope>
    <source>
        <strain evidence="8">STM 7183</strain>
    </source>
</reference>
<dbReference type="PANTHER" id="PTHR48111">
    <property type="entry name" value="REGULATOR OF RPOS"/>
    <property type="match status" value="1"/>
</dbReference>
<dbReference type="SMART" id="SM00448">
    <property type="entry name" value="REC"/>
    <property type="match status" value="1"/>
</dbReference>
<dbReference type="InterPro" id="IPR001789">
    <property type="entry name" value="Sig_transdc_resp-reg_receiver"/>
</dbReference>
<name>A0A1N7S068_9BURK</name>
<feature type="DNA-binding region" description="OmpR/PhoB-type" evidence="5">
    <location>
        <begin position="124"/>
        <end position="213"/>
    </location>
</feature>
<dbReference type="SUPFAM" id="SSF52172">
    <property type="entry name" value="CheY-like"/>
    <property type="match status" value="1"/>
</dbReference>
<evidence type="ECO:0000256" key="2">
    <source>
        <dbReference type="ARBA" id="ARBA00023125"/>
    </source>
</evidence>
<keyword evidence="1" id="KW-0805">Transcription regulation</keyword>
<dbReference type="AlphaFoldDB" id="A0A1N7S068"/>
<keyword evidence="3" id="KW-0804">Transcription</keyword>
<dbReference type="PROSITE" id="PS51755">
    <property type="entry name" value="OMPR_PHOB"/>
    <property type="match status" value="1"/>
</dbReference>
<accession>A0A1N7S068</accession>
<evidence type="ECO:0000256" key="4">
    <source>
        <dbReference type="PROSITE-ProRule" id="PRU00169"/>
    </source>
</evidence>
<dbReference type="InterPro" id="IPR011006">
    <property type="entry name" value="CheY-like_superfamily"/>
</dbReference>
<dbReference type="EMBL" id="CYGY02000025">
    <property type="protein sequence ID" value="SIT40703.1"/>
    <property type="molecule type" value="Genomic_DNA"/>
</dbReference>
<sequence length="215" mass="24190">MRILLVEDNVSIGGALQHRLRRKGFAVDWTIDGASAMRVLRTTPYALVLLDLGLQGSDALTLLTGLRHRNDPTPVLVITPRDTVPDHATGLDRGADDYFVKPFALNELLASIRVEDRHQARHADTTLHVGALWLDSVQCRVWLRDHEISVTKLESALLRELMRDPTIVVTHEQLEQRLEIMSNAVQVHVHNLRRKLGVDTIRNVRGVGYRIGDIA</sequence>
<dbReference type="Gene3D" id="1.10.10.10">
    <property type="entry name" value="Winged helix-like DNA-binding domain superfamily/Winged helix DNA-binding domain"/>
    <property type="match status" value="1"/>
</dbReference>
<dbReference type="Pfam" id="PF00486">
    <property type="entry name" value="Trans_reg_C"/>
    <property type="match status" value="1"/>
</dbReference>
<evidence type="ECO:0000256" key="5">
    <source>
        <dbReference type="PROSITE-ProRule" id="PRU01091"/>
    </source>
</evidence>
<comment type="caution">
    <text evidence="8">The sequence shown here is derived from an EMBL/GenBank/DDBJ whole genome shotgun (WGS) entry which is preliminary data.</text>
</comment>
<dbReference type="InterPro" id="IPR039420">
    <property type="entry name" value="WalR-like"/>
</dbReference>
<dbReference type="GO" id="GO:0006355">
    <property type="term" value="P:regulation of DNA-templated transcription"/>
    <property type="evidence" value="ECO:0007669"/>
    <property type="project" value="InterPro"/>
</dbReference>
<dbReference type="RefSeq" id="WP_087734602.1">
    <property type="nucleotide sequence ID" value="NZ_CYGY02000025.1"/>
</dbReference>
<dbReference type="GO" id="GO:0000156">
    <property type="term" value="F:phosphorelay response regulator activity"/>
    <property type="evidence" value="ECO:0007669"/>
    <property type="project" value="TreeGrafter"/>
</dbReference>
<dbReference type="OrthoDB" id="9802426at2"/>
<dbReference type="GO" id="GO:0005829">
    <property type="term" value="C:cytosol"/>
    <property type="evidence" value="ECO:0007669"/>
    <property type="project" value="TreeGrafter"/>
</dbReference>
<organism evidence="8 9">
    <name type="scientific">Paraburkholderia piptadeniae</name>
    <dbReference type="NCBI Taxonomy" id="1701573"/>
    <lineage>
        <taxon>Bacteria</taxon>
        <taxon>Pseudomonadati</taxon>
        <taxon>Pseudomonadota</taxon>
        <taxon>Betaproteobacteria</taxon>
        <taxon>Burkholderiales</taxon>
        <taxon>Burkholderiaceae</taxon>
        <taxon>Paraburkholderia</taxon>
    </lineage>
</organism>
<keyword evidence="4" id="KW-0597">Phosphoprotein</keyword>
<dbReference type="InterPro" id="IPR036388">
    <property type="entry name" value="WH-like_DNA-bd_sf"/>
</dbReference>
<dbReference type="Gene3D" id="3.40.50.2300">
    <property type="match status" value="1"/>
</dbReference>
<proteinExistence type="predicted"/>
<evidence type="ECO:0000259" key="6">
    <source>
        <dbReference type="PROSITE" id="PS50110"/>
    </source>
</evidence>
<feature type="modified residue" description="4-aspartylphosphate" evidence="4">
    <location>
        <position position="51"/>
    </location>
</feature>
<evidence type="ECO:0000259" key="7">
    <source>
        <dbReference type="PROSITE" id="PS51755"/>
    </source>
</evidence>
<dbReference type="PANTHER" id="PTHR48111:SF67">
    <property type="entry name" value="TRANSCRIPTIONAL REGULATORY PROTEIN TCTD"/>
    <property type="match status" value="1"/>
</dbReference>
<dbReference type="GO" id="GO:0000976">
    <property type="term" value="F:transcription cis-regulatory region binding"/>
    <property type="evidence" value="ECO:0007669"/>
    <property type="project" value="TreeGrafter"/>
</dbReference>
<feature type="domain" description="Response regulatory" evidence="6">
    <location>
        <begin position="2"/>
        <end position="116"/>
    </location>
</feature>
<dbReference type="CDD" id="cd00383">
    <property type="entry name" value="trans_reg_C"/>
    <property type="match status" value="1"/>
</dbReference>
<dbReference type="PROSITE" id="PS50110">
    <property type="entry name" value="RESPONSE_REGULATORY"/>
    <property type="match status" value="1"/>
</dbReference>
<evidence type="ECO:0000313" key="9">
    <source>
        <dbReference type="Proteomes" id="UP000195569"/>
    </source>
</evidence>
<dbReference type="Proteomes" id="UP000195569">
    <property type="component" value="Unassembled WGS sequence"/>
</dbReference>
<evidence type="ECO:0000256" key="3">
    <source>
        <dbReference type="ARBA" id="ARBA00023163"/>
    </source>
</evidence>